<dbReference type="RefSeq" id="WP_220205738.1">
    <property type="nucleotide sequence ID" value="NZ_BNJK01000001.1"/>
</dbReference>
<dbReference type="Pfam" id="PF02826">
    <property type="entry name" value="2-Hacid_dh_C"/>
    <property type="match status" value="1"/>
</dbReference>
<evidence type="ECO:0000256" key="1">
    <source>
        <dbReference type="ARBA" id="ARBA00005854"/>
    </source>
</evidence>
<evidence type="ECO:0000256" key="4">
    <source>
        <dbReference type="RuleBase" id="RU003719"/>
    </source>
</evidence>
<dbReference type="InterPro" id="IPR050223">
    <property type="entry name" value="D-isomer_2-hydroxyacid_DH"/>
</dbReference>
<dbReference type="InterPro" id="IPR029753">
    <property type="entry name" value="D-isomer_DH_CS"/>
</dbReference>
<protein>
    <recommendedName>
        <fullName evidence="9">Hydroxyacid dehydrogenase</fullName>
    </recommendedName>
</protein>
<dbReference type="SUPFAM" id="SSF52283">
    <property type="entry name" value="Formate/glycerate dehydrogenase catalytic domain-like"/>
    <property type="match status" value="1"/>
</dbReference>
<keyword evidence="3" id="KW-0520">NAD</keyword>
<evidence type="ECO:0000313" key="7">
    <source>
        <dbReference type="EMBL" id="GHO95034.1"/>
    </source>
</evidence>
<feature type="domain" description="D-isomer specific 2-hydroxyacid dehydrogenase NAD-binding" evidence="6">
    <location>
        <begin position="108"/>
        <end position="283"/>
    </location>
</feature>
<feature type="domain" description="D-isomer specific 2-hydroxyacid dehydrogenase catalytic" evidence="5">
    <location>
        <begin position="31"/>
        <end position="315"/>
    </location>
</feature>
<accession>A0A8J3N1B8</accession>
<organism evidence="7 8">
    <name type="scientific">Reticulibacter mediterranei</name>
    <dbReference type="NCBI Taxonomy" id="2778369"/>
    <lineage>
        <taxon>Bacteria</taxon>
        <taxon>Bacillati</taxon>
        <taxon>Chloroflexota</taxon>
        <taxon>Ktedonobacteria</taxon>
        <taxon>Ktedonobacterales</taxon>
        <taxon>Reticulibacteraceae</taxon>
        <taxon>Reticulibacter</taxon>
    </lineage>
</organism>
<dbReference type="PANTHER" id="PTHR10996">
    <property type="entry name" value="2-HYDROXYACID DEHYDROGENASE-RELATED"/>
    <property type="match status" value="1"/>
</dbReference>
<comment type="caution">
    <text evidence="7">The sequence shown here is derived from an EMBL/GenBank/DDBJ whole genome shotgun (WGS) entry which is preliminary data.</text>
</comment>
<dbReference type="GO" id="GO:0030267">
    <property type="term" value="F:glyoxylate reductase (NADPH) activity"/>
    <property type="evidence" value="ECO:0007669"/>
    <property type="project" value="TreeGrafter"/>
</dbReference>
<dbReference type="PROSITE" id="PS00671">
    <property type="entry name" value="D_2_HYDROXYACID_DH_3"/>
    <property type="match status" value="1"/>
</dbReference>
<gene>
    <name evidence="7" type="ORF">KSF_050820</name>
</gene>
<dbReference type="AlphaFoldDB" id="A0A8J3N1B8"/>
<dbReference type="Pfam" id="PF00389">
    <property type="entry name" value="2-Hacid_dh"/>
    <property type="match status" value="1"/>
</dbReference>
<dbReference type="EMBL" id="BNJK01000001">
    <property type="protein sequence ID" value="GHO95034.1"/>
    <property type="molecule type" value="Genomic_DNA"/>
</dbReference>
<dbReference type="CDD" id="cd12175">
    <property type="entry name" value="2-Hacid_dh_11"/>
    <property type="match status" value="1"/>
</dbReference>
<dbReference type="Gene3D" id="3.40.50.720">
    <property type="entry name" value="NAD(P)-binding Rossmann-like Domain"/>
    <property type="match status" value="2"/>
</dbReference>
<dbReference type="InterPro" id="IPR036291">
    <property type="entry name" value="NAD(P)-bd_dom_sf"/>
</dbReference>
<evidence type="ECO:0000313" key="8">
    <source>
        <dbReference type="Proteomes" id="UP000597444"/>
    </source>
</evidence>
<evidence type="ECO:0000259" key="6">
    <source>
        <dbReference type="Pfam" id="PF02826"/>
    </source>
</evidence>
<keyword evidence="8" id="KW-1185">Reference proteome</keyword>
<dbReference type="GO" id="GO:0016618">
    <property type="term" value="F:hydroxypyruvate reductase [NAD(P)H] activity"/>
    <property type="evidence" value="ECO:0007669"/>
    <property type="project" value="TreeGrafter"/>
</dbReference>
<reference evidence="7" key="1">
    <citation type="submission" date="2020-10" db="EMBL/GenBank/DDBJ databases">
        <title>Taxonomic study of unclassified bacteria belonging to the class Ktedonobacteria.</title>
        <authorList>
            <person name="Yabe S."/>
            <person name="Wang C.M."/>
            <person name="Zheng Y."/>
            <person name="Sakai Y."/>
            <person name="Cavaletti L."/>
            <person name="Monciardini P."/>
            <person name="Donadio S."/>
        </authorList>
    </citation>
    <scope>NUCLEOTIDE SEQUENCE</scope>
    <source>
        <strain evidence="7">ID150040</strain>
    </source>
</reference>
<evidence type="ECO:0008006" key="9">
    <source>
        <dbReference type="Google" id="ProtNLM"/>
    </source>
</evidence>
<dbReference type="GO" id="GO:0005829">
    <property type="term" value="C:cytosol"/>
    <property type="evidence" value="ECO:0007669"/>
    <property type="project" value="TreeGrafter"/>
</dbReference>
<proteinExistence type="inferred from homology"/>
<dbReference type="PANTHER" id="PTHR10996:SF178">
    <property type="entry name" value="2-HYDROXYACID DEHYDROGENASE YGL185C-RELATED"/>
    <property type="match status" value="1"/>
</dbReference>
<keyword evidence="2 4" id="KW-0560">Oxidoreductase</keyword>
<dbReference type="InterPro" id="IPR006140">
    <property type="entry name" value="D-isomer_DH_NAD-bd"/>
</dbReference>
<evidence type="ECO:0000259" key="5">
    <source>
        <dbReference type="Pfam" id="PF00389"/>
    </source>
</evidence>
<dbReference type="GO" id="GO:0051287">
    <property type="term" value="F:NAD binding"/>
    <property type="evidence" value="ECO:0007669"/>
    <property type="project" value="InterPro"/>
</dbReference>
<comment type="similarity">
    <text evidence="1 4">Belongs to the D-isomer specific 2-hydroxyacid dehydrogenase family.</text>
</comment>
<sequence length="328" mass="35686">MKILFGKEYFAPDLHWENLAPLLLGHEIIVSTRETLASSIDDVDIVVPFWTPMGRDLLQRGKFGLIQQFGVGLDLIDVHAATEAGIWVARLPAAGTGNADSVAEHAILLMLSLSRHLKQCEVSVQTQRWGQPSGNALLGKTVCIVGLGDIGSALAIRLNAFGMQLIGVRQHPERGAPAGTRFQHIYPTSALHTALHDADYVIASVNYDQNSHHLFNEATLAAMKPGAYLINIARGGLVDHDALLQALESGHLAGAGLDVFWEEPVDPAHPLFQQNVVATPHIAGITDAFYQNGARVLAENIARYARGETLRYVVNQPARPRYPLDKPE</sequence>
<name>A0A8J3N1B8_9CHLR</name>
<evidence type="ECO:0000256" key="3">
    <source>
        <dbReference type="ARBA" id="ARBA00023027"/>
    </source>
</evidence>
<dbReference type="InterPro" id="IPR006139">
    <property type="entry name" value="D-isomer_2_OHA_DH_cat_dom"/>
</dbReference>
<dbReference type="Proteomes" id="UP000597444">
    <property type="component" value="Unassembled WGS sequence"/>
</dbReference>
<dbReference type="SUPFAM" id="SSF51735">
    <property type="entry name" value="NAD(P)-binding Rossmann-fold domains"/>
    <property type="match status" value="1"/>
</dbReference>
<evidence type="ECO:0000256" key="2">
    <source>
        <dbReference type="ARBA" id="ARBA00023002"/>
    </source>
</evidence>